<sequence length="787" mass="83722">MSGATVEYSLNLQTALNGDKISAMCIAPSSFGFGYYWNNFYFGTSNGRVYKYNESSGSITPVTITGYTGTLSGSITSLTTDPAGKYLFLSAPSDSQFLRIPLGSTGNIKNIQAFGSNTGGVAINSQNTVYFITANGNAISTVDNYGQGQVNLVFQQPTGSNSIFSGLVLSADETRIYTADSYTGNIYYFDFTSGQNTLQSATAASPESRITSLAVLTPTDILYTQTKSAFPGVYLYNIIKNTSILIAGGGSNTLSSFAQNYQFINPNQIAVDQQGDLYITSLNPFGSQLFTKVAFNIFVRSPIAAPVPSPHFPNCGLPAPGYCKKSVVPFNPTEYWSFASPQRVAVKRASPGDGPGQVRYSCINTATILCPTITPGRVNPNPPPPPTPPIAPIYPVETPTSQSTKSFISTGTMTSLRLSASLISIINCLSQTSYVPMSFGPQGYIYFMTRSGILNVLTTSGGTVFPTLLYQYPQGSTVSTPVVVSSTGLVAFITDSKLLKVIDQVGYLRYSTTLNQQIAGAPVFLDTQSLLVTAYGNTIIARDITSWNTVWSNTLEGDQFKSSLVSDGVSVFAGTLGGNIVSYNATTGSKYWSYPTGTLPICNAPLMAGNLLATYASNSIYVINKTPTRFGGGADTIVTLSGIGSLQSSPMLFTDFQGTTWLYFTTTSSILYAAGGFLGVPGAYIDSTGGNVVSFWRSFESNILSNITPVLDAGGSLYVCSSNAVYRYPTPPTSSRPVAFSTASPNLFQYNTPGLIYTSPIISSQNKLSFVSFDSASGSNYVYTISS</sequence>
<dbReference type="InterPro" id="IPR002372">
    <property type="entry name" value="PQQ_rpt_dom"/>
</dbReference>
<dbReference type="SUPFAM" id="SSF63829">
    <property type="entry name" value="Calcium-dependent phosphotriesterase"/>
    <property type="match status" value="1"/>
</dbReference>
<dbReference type="AlphaFoldDB" id="A0A6C0B521"/>
<dbReference type="EMBL" id="MN739078">
    <property type="protein sequence ID" value="QHS87176.1"/>
    <property type="molecule type" value="Genomic_DNA"/>
</dbReference>
<proteinExistence type="predicted"/>
<name>A0A6C0B521_9ZZZZ</name>
<dbReference type="Pfam" id="PF13360">
    <property type="entry name" value="PQQ_2"/>
    <property type="match status" value="1"/>
</dbReference>
<dbReference type="InterPro" id="IPR011047">
    <property type="entry name" value="Quinoprotein_ADH-like_sf"/>
</dbReference>
<organism evidence="2">
    <name type="scientific">viral metagenome</name>
    <dbReference type="NCBI Taxonomy" id="1070528"/>
    <lineage>
        <taxon>unclassified sequences</taxon>
        <taxon>metagenomes</taxon>
        <taxon>organismal metagenomes</taxon>
    </lineage>
</organism>
<dbReference type="SUPFAM" id="SSF50998">
    <property type="entry name" value="Quinoprotein alcohol dehydrogenase-like"/>
    <property type="match status" value="1"/>
</dbReference>
<evidence type="ECO:0000259" key="1">
    <source>
        <dbReference type="Pfam" id="PF13360"/>
    </source>
</evidence>
<accession>A0A6C0B521</accession>
<feature type="domain" description="Pyrrolo-quinoline quinone repeat" evidence="1">
    <location>
        <begin position="479"/>
        <end position="598"/>
    </location>
</feature>
<protein>
    <recommendedName>
        <fullName evidence="1">Pyrrolo-quinoline quinone repeat domain-containing protein</fullName>
    </recommendedName>
</protein>
<dbReference type="SMART" id="SM00564">
    <property type="entry name" value="PQQ"/>
    <property type="match status" value="3"/>
</dbReference>
<reference evidence="2" key="1">
    <citation type="journal article" date="2020" name="Nature">
        <title>Giant virus diversity and host interactions through global metagenomics.</title>
        <authorList>
            <person name="Schulz F."/>
            <person name="Roux S."/>
            <person name="Paez-Espino D."/>
            <person name="Jungbluth S."/>
            <person name="Walsh D.A."/>
            <person name="Denef V.J."/>
            <person name="McMahon K.D."/>
            <person name="Konstantinidis K.T."/>
            <person name="Eloe-Fadrosh E.A."/>
            <person name="Kyrpides N.C."/>
            <person name="Woyke T."/>
        </authorList>
    </citation>
    <scope>NUCLEOTIDE SEQUENCE</scope>
    <source>
        <strain evidence="2">GVMAG-M-3300009684-20</strain>
    </source>
</reference>
<dbReference type="InterPro" id="IPR015943">
    <property type="entry name" value="WD40/YVTN_repeat-like_dom_sf"/>
</dbReference>
<dbReference type="InterPro" id="IPR018391">
    <property type="entry name" value="PQQ_b-propeller_rpt"/>
</dbReference>
<dbReference type="Gene3D" id="2.130.10.10">
    <property type="entry name" value="YVTN repeat-like/Quinoprotein amine dehydrogenase"/>
    <property type="match status" value="2"/>
</dbReference>
<evidence type="ECO:0000313" key="2">
    <source>
        <dbReference type="EMBL" id="QHS87176.1"/>
    </source>
</evidence>